<evidence type="ECO:0000256" key="6">
    <source>
        <dbReference type="ARBA" id="ARBA00025747"/>
    </source>
</evidence>
<dbReference type="Proteomes" id="UP000694569">
    <property type="component" value="Unplaced"/>
</dbReference>
<evidence type="ECO:0000256" key="2">
    <source>
        <dbReference type="ARBA" id="ARBA00022763"/>
    </source>
</evidence>
<feature type="region of interest" description="Disordered" evidence="8">
    <location>
        <begin position="241"/>
        <end position="294"/>
    </location>
</feature>
<accession>A0A8C5PZU2</accession>
<proteinExistence type="inferred from homology"/>
<evidence type="ECO:0000256" key="3">
    <source>
        <dbReference type="ARBA" id="ARBA00023125"/>
    </source>
</evidence>
<comment type="subcellular location">
    <subcellularLocation>
        <location evidence="1">Nucleus</location>
    </subcellularLocation>
</comment>
<keyword evidence="12" id="KW-1185">Reference proteome</keyword>
<dbReference type="GO" id="GO:0045027">
    <property type="term" value="F:DNA end binding"/>
    <property type="evidence" value="ECO:0007669"/>
    <property type="project" value="TreeGrafter"/>
</dbReference>
<name>A0A8C5PZU2_9ANUR</name>
<dbReference type="InterPro" id="IPR052287">
    <property type="entry name" value="NHEJ_factor"/>
</dbReference>
<keyword evidence="4" id="KW-0234">DNA repair</keyword>
<dbReference type="Pfam" id="PF21928">
    <property type="entry name" value="XLF_CC"/>
    <property type="match status" value="1"/>
</dbReference>
<dbReference type="GO" id="GO:0006303">
    <property type="term" value="P:double-strand break repair via nonhomologous end joining"/>
    <property type="evidence" value="ECO:0007669"/>
    <property type="project" value="UniProtKB-ARBA"/>
</dbReference>
<dbReference type="Gene3D" id="2.170.210.10">
    <property type="entry name" value="DNA double-strand break repair and VJ recombination XRCC4, N-terminal"/>
    <property type="match status" value="1"/>
</dbReference>
<sequence>MGLSQDTDAQLLKLPWRSLRVGECSFLGKVHFTESSYALLLSDLCSVWFEEADSKAIEERSRELNKRLKAPISSFLSHLSQLLLPLLDSQDQGPGGFSCCRADGTLTLKVKSQLSGLPFFWNFQCREASVSTVCCHFLRPLTTMTDVLDRQCQELRALLKRKDAEIQDYQESGAVLTLGRLKTEVFDEESFNESCLAKAKEPSRPSKTLGFSTSLQQLYCAATEAEATPAPVDRGVCAGIPSTLDEKDKSPTLEDSRRGDGPKPSQVLLTCSASQGPPVAVSKPKKKKVKGLFV</sequence>
<organism evidence="11 12">
    <name type="scientific">Leptobrachium leishanense</name>
    <name type="common">Leishan spiny toad</name>
    <dbReference type="NCBI Taxonomy" id="445787"/>
    <lineage>
        <taxon>Eukaryota</taxon>
        <taxon>Metazoa</taxon>
        <taxon>Chordata</taxon>
        <taxon>Craniata</taxon>
        <taxon>Vertebrata</taxon>
        <taxon>Euteleostomi</taxon>
        <taxon>Amphibia</taxon>
        <taxon>Batrachia</taxon>
        <taxon>Anura</taxon>
        <taxon>Pelobatoidea</taxon>
        <taxon>Megophryidae</taxon>
        <taxon>Leptobrachium</taxon>
    </lineage>
</organism>
<keyword evidence="2" id="KW-0227">DNA damage</keyword>
<dbReference type="GO" id="GO:0032807">
    <property type="term" value="C:DNA ligase IV complex"/>
    <property type="evidence" value="ECO:0007669"/>
    <property type="project" value="TreeGrafter"/>
</dbReference>
<feature type="compositionally biased region" description="Basic and acidic residues" evidence="8">
    <location>
        <begin position="244"/>
        <end position="261"/>
    </location>
</feature>
<comment type="similarity">
    <text evidence="6">Belongs to the XRCC4-XLF family. XLF subfamily.</text>
</comment>
<evidence type="ECO:0000256" key="1">
    <source>
        <dbReference type="ARBA" id="ARBA00004123"/>
    </source>
</evidence>
<feature type="domain" description="XLF-like coiled-coil region" evidence="10">
    <location>
        <begin position="130"/>
        <end position="177"/>
    </location>
</feature>
<dbReference type="FunFam" id="1.10.287.450:FF:000003">
    <property type="entry name" value="Non-homologous end-joining factor 1"/>
    <property type="match status" value="1"/>
</dbReference>
<dbReference type="InterPro" id="IPR053829">
    <property type="entry name" value="XLF-like_CC"/>
</dbReference>
<gene>
    <name evidence="11" type="primary">NHEJ1</name>
</gene>
<feature type="domain" description="XLF-like N-terminal" evidence="9">
    <location>
        <begin position="15"/>
        <end position="126"/>
    </location>
</feature>
<dbReference type="Gene3D" id="1.10.287.450">
    <property type="entry name" value="Helix hairpin bin"/>
    <property type="match status" value="1"/>
</dbReference>
<dbReference type="PANTHER" id="PTHR32235:SF1">
    <property type="entry name" value="NON-HOMOLOGOUS END-JOINING FACTOR 1"/>
    <property type="match status" value="1"/>
</dbReference>
<feature type="compositionally biased region" description="Basic residues" evidence="8">
    <location>
        <begin position="283"/>
        <end position="294"/>
    </location>
</feature>
<dbReference type="AlphaFoldDB" id="A0A8C5PZU2"/>
<keyword evidence="3" id="KW-0238">DNA-binding</keyword>
<evidence type="ECO:0000256" key="8">
    <source>
        <dbReference type="SAM" id="MobiDB-lite"/>
    </source>
</evidence>
<dbReference type="GeneTree" id="ENSGT00390000009940"/>
<evidence type="ECO:0000256" key="5">
    <source>
        <dbReference type="ARBA" id="ARBA00023242"/>
    </source>
</evidence>
<evidence type="ECO:0000313" key="12">
    <source>
        <dbReference type="Proteomes" id="UP000694569"/>
    </source>
</evidence>
<dbReference type="FunFam" id="2.170.210.10:FF:000001">
    <property type="entry name" value="Non-homologous end-joining factor 1"/>
    <property type="match status" value="1"/>
</dbReference>
<keyword evidence="5" id="KW-0539">Nucleus</keyword>
<dbReference type="PANTHER" id="PTHR32235">
    <property type="entry name" value="NON-HOMOLOGOUS END-JOINING FACTOR 1"/>
    <property type="match status" value="1"/>
</dbReference>
<reference evidence="11" key="1">
    <citation type="submission" date="2025-08" db="UniProtKB">
        <authorList>
            <consortium name="Ensembl"/>
        </authorList>
    </citation>
    <scope>IDENTIFICATION</scope>
</reference>
<dbReference type="CDD" id="cd22285">
    <property type="entry name" value="HD_XLF_N"/>
    <property type="match status" value="1"/>
</dbReference>
<dbReference type="Ensembl" id="ENSLLET00000030995.1">
    <property type="protein sequence ID" value="ENSLLEP00000029841.1"/>
    <property type="gene ID" value="ENSLLEG00000018925.1"/>
</dbReference>
<reference evidence="11" key="2">
    <citation type="submission" date="2025-09" db="UniProtKB">
        <authorList>
            <consortium name="Ensembl"/>
        </authorList>
    </citation>
    <scope>IDENTIFICATION</scope>
</reference>
<evidence type="ECO:0000256" key="4">
    <source>
        <dbReference type="ARBA" id="ARBA00023204"/>
    </source>
</evidence>
<evidence type="ECO:0000259" key="10">
    <source>
        <dbReference type="Pfam" id="PF21928"/>
    </source>
</evidence>
<dbReference type="Pfam" id="PF09302">
    <property type="entry name" value="XLF"/>
    <property type="match status" value="1"/>
</dbReference>
<dbReference type="InterPro" id="IPR038051">
    <property type="entry name" value="XRCC4-like_N_sf"/>
</dbReference>
<evidence type="ECO:0000259" key="9">
    <source>
        <dbReference type="Pfam" id="PF09302"/>
    </source>
</evidence>
<evidence type="ECO:0000256" key="7">
    <source>
        <dbReference type="ARBA" id="ARBA00044529"/>
    </source>
</evidence>
<dbReference type="OrthoDB" id="2155935at2759"/>
<evidence type="ECO:0000313" key="11">
    <source>
        <dbReference type="Ensembl" id="ENSLLEP00000029841.1"/>
    </source>
</evidence>
<protein>
    <recommendedName>
        <fullName evidence="7">Non-homologous end-joining factor 1</fullName>
    </recommendedName>
</protein>
<dbReference type="InterPro" id="IPR015381">
    <property type="entry name" value="XLF-like_N"/>
</dbReference>